<keyword evidence="1" id="KW-0812">Transmembrane</keyword>
<dbReference type="Gene3D" id="1.25.40.10">
    <property type="entry name" value="Tetratricopeptide repeat domain"/>
    <property type="match status" value="1"/>
</dbReference>
<dbReference type="InterPro" id="IPR011990">
    <property type="entry name" value="TPR-like_helical_dom_sf"/>
</dbReference>
<name>A0A250XF44_9CHLO</name>
<evidence type="ECO:0000313" key="2">
    <source>
        <dbReference type="EMBL" id="GAX81532.1"/>
    </source>
</evidence>
<gene>
    <name evidence="2" type="ORF">CEUSTIGMA_g8960.t1</name>
</gene>
<dbReference type="Proteomes" id="UP000232323">
    <property type="component" value="Unassembled WGS sequence"/>
</dbReference>
<reference evidence="2 3" key="1">
    <citation type="submission" date="2017-08" db="EMBL/GenBank/DDBJ databases">
        <title>Acidophilic green algal genome provides insights into adaptation to an acidic environment.</title>
        <authorList>
            <person name="Hirooka S."/>
            <person name="Hirose Y."/>
            <person name="Kanesaki Y."/>
            <person name="Higuchi S."/>
            <person name="Fujiwara T."/>
            <person name="Onuma R."/>
            <person name="Era A."/>
            <person name="Ohbayashi R."/>
            <person name="Uzuka A."/>
            <person name="Nozaki H."/>
            <person name="Yoshikawa H."/>
            <person name="Miyagishima S.Y."/>
        </authorList>
    </citation>
    <scope>NUCLEOTIDE SEQUENCE [LARGE SCALE GENOMIC DNA]</scope>
    <source>
        <strain evidence="2 3">NIES-2499</strain>
    </source>
</reference>
<evidence type="ECO:0000313" key="3">
    <source>
        <dbReference type="Proteomes" id="UP000232323"/>
    </source>
</evidence>
<proteinExistence type="predicted"/>
<keyword evidence="1" id="KW-1133">Transmembrane helix</keyword>
<dbReference type="EMBL" id="BEGY01000066">
    <property type="protein sequence ID" value="GAX81532.1"/>
    <property type="molecule type" value="Genomic_DNA"/>
</dbReference>
<sequence>MDKTAWFLVGSIIAVAVCIVIVISYVSSEGKVKKHPMLASVKYKKLSKESQTRKRLERAAELFAEGWKKLMSEVPGEHESCLQYFAKAVEIDEVACGWKTKFEERLELIGDLFSLNLTEQQDIYHSMMAEAYLVLLLYTVVDLYGKPSMDVEEDYRVVKSRMDRCVQLQPKNPVTLKLRADWTMRFPAFADTDACLRDYIEAIRLAESDPDGKDINANGVDPTIQRSFILAFCHYKSGGLLQKKKDFEAARHHYEEAIKHADGDLPFVPEAHFCLSVLAMIDVRPNEDRLAALSRASRHYRNGFEAAKKLKRWMPSPIGHEGTQRLAKGLLPKFAKACHEAVVAQDKAEVKRKEE</sequence>
<dbReference type="SUPFAM" id="SSF48452">
    <property type="entry name" value="TPR-like"/>
    <property type="match status" value="1"/>
</dbReference>
<organism evidence="2 3">
    <name type="scientific">Chlamydomonas eustigma</name>
    <dbReference type="NCBI Taxonomy" id="1157962"/>
    <lineage>
        <taxon>Eukaryota</taxon>
        <taxon>Viridiplantae</taxon>
        <taxon>Chlorophyta</taxon>
        <taxon>core chlorophytes</taxon>
        <taxon>Chlorophyceae</taxon>
        <taxon>CS clade</taxon>
        <taxon>Chlamydomonadales</taxon>
        <taxon>Chlamydomonadaceae</taxon>
        <taxon>Chlamydomonas</taxon>
    </lineage>
</organism>
<protein>
    <submittedName>
        <fullName evidence="2">Uncharacterized protein</fullName>
    </submittedName>
</protein>
<feature type="transmembrane region" description="Helical" evidence="1">
    <location>
        <begin position="6"/>
        <end position="27"/>
    </location>
</feature>
<comment type="caution">
    <text evidence="2">The sequence shown here is derived from an EMBL/GenBank/DDBJ whole genome shotgun (WGS) entry which is preliminary data.</text>
</comment>
<keyword evidence="1" id="KW-0472">Membrane</keyword>
<evidence type="ECO:0000256" key="1">
    <source>
        <dbReference type="SAM" id="Phobius"/>
    </source>
</evidence>
<dbReference type="AlphaFoldDB" id="A0A250XF44"/>
<accession>A0A250XF44</accession>
<dbReference type="OrthoDB" id="547485at2759"/>
<keyword evidence="3" id="KW-1185">Reference proteome</keyword>